<dbReference type="AlphaFoldDB" id="C1B3P5"/>
<dbReference type="PRINTS" id="PR00368">
    <property type="entry name" value="FADPNR"/>
</dbReference>
<dbReference type="PATRIC" id="fig|632772.20.peg.2608"/>
<dbReference type="KEGG" id="rop:ROP_24960"/>
<gene>
    <name evidence="6" type="ordered locus">ROP_24960</name>
</gene>
<feature type="domain" description="FAD-dependent oxidoreductase 2 FAD-binding" evidence="5">
    <location>
        <begin position="9"/>
        <end position="454"/>
    </location>
</feature>
<evidence type="ECO:0000256" key="1">
    <source>
        <dbReference type="ARBA" id="ARBA00001974"/>
    </source>
</evidence>
<comment type="cofactor">
    <cofactor evidence="1">
        <name>FAD</name>
        <dbReference type="ChEBI" id="CHEBI:57692"/>
    </cofactor>
</comment>
<dbReference type="STRING" id="632772.ROP_24960"/>
<evidence type="ECO:0000313" key="7">
    <source>
        <dbReference type="Proteomes" id="UP000002212"/>
    </source>
</evidence>
<keyword evidence="4" id="KW-0560">Oxidoreductase</keyword>
<dbReference type="PRINTS" id="PR00411">
    <property type="entry name" value="PNDRDTASEI"/>
</dbReference>
<evidence type="ECO:0000256" key="3">
    <source>
        <dbReference type="ARBA" id="ARBA00022827"/>
    </source>
</evidence>
<evidence type="ECO:0000259" key="5">
    <source>
        <dbReference type="Pfam" id="PF00890"/>
    </source>
</evidence>
<sequence length="478" mass="50381">MTVSESDFDVVVIGAGAAGLAAALSAVEQGCTRVLISEATSVVGGSSRLAGGVVMGSGSRLQQKAGIDDDPSDLFKEYMSLNHWDVAAGPVKRLTARSGETIDWLADRGVKFFDRLIFGGDERKPRSHCVDGGGQSLVNALSAACRSAGVDIALGHRVDQLLTDGDKVTGVIAEGETITADAVVIATGGFGANPELLQKYFPSSWTADWTWYIGADGSRGDAIGFAEQLGAQLTGFDRGLRTLDPHFAKLNEAFLPGWTILLDSSGRRFCDETAPYGILDTLVRARGNRAFVVFDDAALRPPAESADRYRDCYKQVWPNHPPFRPKNYTADLVDENVATGRAKSARDLPALAEAIGVPAETLEGEVHRYNTLAANGEDTDFGKAGKFLLPLSTAPFYAVEVRPATVNMTSCGLRIDEKARVLRHDGAAIDGLFAAGECTGGILGETYMGSGNSLANACGFGRIAGEEAAHAARSGAAS</sequence>
<dbReference type="PANTHER" id="PTHR43400:SF7">
    <property type="entry name" value="FAD-DEPENDENT OXIDOREDUCTASE 2 FAD BINDING DOMAIN-CONTAINING PROTEIN"/>
    <property type="match status" value="1"/>
</dbReference>
<dbReference type="Pfam" id="PF00890">
    <property type="entry name" value="FAD_binding_2"/>
    <property type="match status" value="1"/>
</dbReference>
<dbReference type="EMBL" id="AP011115">
    <property type="protein sequence ID" value="BAH50743.1"/>
    <property type="molecule type" value="Genomic_DNA"/>
</dbReference>
<evidence type="ECO:0000313" key="6">
    <source>
        <dbReference type="EMBL" id="BAH50743.1"/>
    </source>
</evidence>
<name>C1B3P5_RHOOB</name>
<dbReference type="PANTHER" id="PTHR43400">
    <property type="entry name" value="FUMARATE REDUCTASE"/>
    <property type="match status" value="1"/>
</dbReference>
<protein>
    <submittedName>
        <fullName evidence="6">Putative oxidoreductase</fullName>
    </submittedName>
</protein>
<dbReference type="SUPFAM" id="SSF56425">
    <property type="entry name" value="Succinate dehydrogenase/fumarate reductase flavoprotein, catalytic domain"/>
    <property type="match status" value="1"/>
</dbReference>
<organism evidence="6 7">
    <name type="scientific">Rhodococcus opacus (strain B4)</name>
    <dbReference type="NCBI Taxonomy" id="632772"/>
    <lineage>
        <taxon>Bacteria</taxon>
        <taxon>Bacillati</taxon>
        <taxon>Actinomycetota</taxon>
        <taxon>Actinomycetes</taxon>
        <taxon>Mycobacteriales</taxon>
        <taxon>Nocardiaceae</taxon>
        <taxon>Rhodococcus</taxon>
    </lineage>
</organism>
<keyword evidence="3" id="KW-0274">FAD</keyword>
<dbReference type="RefSeq" id="WP_012689699.1">
    <property type="nucleotide sequence ID" value="NC_012522.1"/>
</dbReference>
<dbReference type="InterPro" id="IPR036188">
    <property type="entry name" value="FAD/NAD-bd_sf"/>
</dbReference>
<evidence type="ECO:0000256" key="2">
    <source>
        <dbReference type="ARBA" id="ARBA00022630"/>
    </source>
</evidence>
<proteinExistence type="predicted"/>
<dbReference type="Gene3D" id="3.50.50.60">
    <property type="entry name" value="FAD/NAD(P)-binding domain"/>
    <property type="match status" value="1"/>
</dbReference>
<dbReference type="SUPFAM" id="SSF51905">
    <property type="entry name" value="FAD/NAD(P)-binding domain"/>
    <property type="match status" value="1"/>
</dbReference>
<dbReference type="InterPro" id="IPR050315">
    <property type="entry name" value="FAD-oxidoreductase_2"/>
</dbReference>
<dbReference type="GO" id="GO:0033765">
    <property type="term" value="F:steroid dehydrogenase activity, acting on the CH-CH group of donors"/>
    <property type="evidence" value="ECO:0007669"/>
    <property type="project" value="UniProtKB-ARBA"/>
</dbReference>
<dbReference type="InterPro" id="IPR027477">
    <property type="entry name" value="Succ_DH/fumarate_Rdtase_cat_sf"/>
</dbReference>
<dbReference type="HOGENOM" id="CLU_011398_4_0_11"/>
<reference evidence="6 7" key="1">
    <citation type="submission" date="2009-03" db="EMBL/GenBank/DDBJ databases">
        <title>Comparison of the complete genome sequences of Rhodococcus erythropolis PR4 and Rhodococcus opacus B4.</title>
        <authorList>
            <person name="Takarada H."/>
            <person name="Sekine M."/>
            <person name="Hosoyama A."/>
            <person name="Yamada R."/>
            <person name="Fujisawa T."/>
            <person name="Omata S."/>
            <person name="Shimizu A."/>
            <person name="Tsukatani N."/>
            <person name="Tanikawa S."/>
            <person name="Fujita N."/>
            <person name="Harayama S."/>
        </authorList>
    </citation>
    <scope>NUCLEOTIDE SEQUENCE [LARGE SCALE GENOMIC DNA]</scope>
    <source>
        <strain evidence="6 7">B4</strain>
    </source>
</reference>
<dbReference type="InterPro" id="IPR003953">
    <property type="entry name" value="FAD-dep_OxRdtase_2_FAD-bd"/>
</dbReference>
<accession>C1B3P5</accession>
<evidence type="ECO:0000256" key="4">
    <source>
        <dbReference type="ARBA" id="ARBA00023002"/>
    </source>
</evidence>
<dbReference type="Gene3D" id="3.90.700.10">
    <property type="entry name" value="Succinate dehydrogenase/fumarate reductase flavoprotein, catalytic domain"/>
    <property type="match status" value="1"/>
</dbReference>
<dbReference type="Proteomes" id="UP000002212">
    <property type="component" value="Chromosome"/>
</dbReference>
<keyword evidence="2" id="KW-0285">Flavoprotein</keyword>